<proteinExistence type="predicted"/>
<feature type="domain" description="Uracil-DNA glycosylase-like" evidence="1">
    <location>
        <begin position="36"/>
        <end position="196"/>
    </location>
</feature>
<organism evidence="2 3">
    <name type="scientific">Candidatus Onthousia faecipullorum</name>
    <dbReference type="NCBI Taxonomy" id="2840887"/>
    <lineage>
        <taxon>Bacteria</taxon>
        <taxon>Bacillati</taxon>
        <taxon>Bacillota</taxon>
        <taxon>Bacilli</taxon>
        <taxon>Candidatus Onthousia</taxon>
    </lineage>
</organism>
<gene>
    <name evidence="2" type="ORF">IAB59_07525</name>
</gene>
<dbReference type="Gene3D" id="3.40.470.10">
    <property type="entry name" value="Uracil-DNA glycosylase-like domain"/>
    <property type="match status" value="1"/>
</dbReference>
<accession>A0A9D1KDE0</accession>
<evidence type="ECO:0000259" key="1">
    <source>
        <dbReference type="Pfam" id="PF03167"/>
    </source>
</evidence>
<comment type="caution">
    <text evidence="2">The sequence shown here is derived from an EMBL/GenBank/DDBJ whole genome shotgun (WGS) entry which is preliminary data.</text>
</comment>
<reference evidence="2" key="1">
    <citation type="submission" date="2020-10" db="EMBL/GenBank/DDBJ databases">
        <authorList>
            <person name="Gilroy R."/>
        </authorList>
    </citation>
    <scope>NUCLEOTIDE SEQUENCE</scope>
    <source>
        <strain evidence="2">CHK195-26880</strain>
    </source>
</reference>
<dbReference type="EMBL" id="DVKQ01000098">
    <property type="protein sequence ID" value="HIT38307.1"/>
    <property type="molecule type" value="Genomic_DNA"/>
</dbReference>
<dbReference type="Proteomes" id="UP000886833">
    <property type="component" value="Unassembled WGS sequence"/>
</dbReference>
<dbReference type="SUPFAM" id="SSF52141">
    <property type="entry name" value="Uracil-DNA glycosylase-like"/>
    <property type="match status" value="1"/>
</dbReference>
<dbReference type="Pfam" id="PF03167">
    <property type="entry name" value="UDG"/>
    <property type="match status" value="1"/>
</dbReference>
<sequence length="226" mass="26354">MLQEKFKQLYKEYDKLQNKYGDKTLDSIYNGGDSNNPDILFVFMNPTGRNIASPKAWKGLKAPWLGTKNIWKLFTAINLFDKKLLDEINKKKPKEWDYDFANKVYDEVKRNNYFITNLGKCTQIDARPLKDEVLRSYLGLLEQEIDIVKPKIIITFGNQVSSIILNKKISVGECRKQYFEKEIGSNTYKVFPVYYPVGNGTFNIDKAIEDLKYIIDNYVKDTVKTK</sequence>
<dbReference type="AlphaFoldDB" id="A0A9D1KDE0"/>
<evidence type="ECO:0000313" key="2">
    <source>
        <dbReference type="EMBL" id="HIT38307.1"/>
    </source>
</evidence>
<dbReference type="InterPro" id="IPR036895">
    <property type="entry name" value="Uracil-DNA_glycosylase-like_sf"/>
</dbReference>
<protein>
    <recommendedName>
        <fullName evidence="1">Uracil-DNA glycosylase-like domain-containing protein</fullName>
    </recommendedName>
</protein>
<name>A0A9D1KDE0_9FIRM</name>
<evidence type="ECO:0000313" key="3">
    <source>
        <dbReference type="Proteomes" id="UP000886833"/>
    </source>
</evidence>
<dbReference type="InterPro" id="IPR005122">
    <property type="entry name" value="Uracil-DNA_glycosylase-like"/>
</dbReference>
<reference evidence="2" key="2">
    <citation type="journal article" date="2021" name="PeerJ">
        <title>Extensive microbial diversity within the chicken gut microbiome revealed by metagenomics and culture.</title>
        <authorList>
            <person name="Gilroy R."/>
            <person name="Ravi A."/>
            <person name="Getino M."/>
            <person name="Pursley I."/>
            <person name="Horton D.L."/>
            <person name="Alikhan N.F."/>
            <person name="Baker D."/>
            <person name="Gharbi K."/>
            <person name="Hall N."/>
            <person name="Watson M."/>
            <person name="Adriaenssens E.M."/>
            <person name="Foster-Nyarko E."/>
            <person name="Jarju S."/>
            <person name="Secka A."/>
            <person name="Antonio M."/>
            <person name="Oren A."/>
            <person name="Chaudhuri R.R."/>
            <person name="La Ragione R."/>
            <person name="Hildebrand F."/>
            <person name="Pallen M.J."/>
        </authorList>
    </citation>
    <scope>NUCLEOTIDE SEQUENCE</scope>
    <source>
        <strain evidence="2">CHK195-26880</strain>
    </source>
</reference>